<feature type="modified residue" description="4-aspartylphosphate" evidence="2">
    <location>
        <position position="54"/>
    </location>
</feature>
<dbReference type="InterPro" id="IPR001789">
    <property type="entry name" value="Sig_transdc_resp-reg_receiver"/>
</dbReference>
<feature type="domain" description="Response regulatory" evidence="3">
    <location>
        <begin position="4"/>
        <end position="121"/>
    </location>
</feature>
<dbReference type="EMBL" id="BAAAMY010000004">
    <property type="protein sequence ID" value="GAA1916234.1"/>
    <property type="molecule type" value="Genomic_DNA"/>
</dbReference>
<comment type="caution">
    <text evidence="4">The sequence shown here is derived from an EMBL/GenBank/DDBJ whole genome shotgun (WGS) entry which is preliminary data.</text>
</comment>
<dbReference type="Gene3D" id="3.40.50.2300">
    <property type="match status" value="1"/>
</dbReference>
<reference evidence="4 5" key="1">
    <citation type="journal article" date="2019" name="Int. J. Syst. Evol. Microbiol.">
        <title>The Global Catalogue of Microorganisms (GCM) 10K type strain sequencing project: providing services to taxonomists for standard genome sequencing and annotation.</title>
        <authorList>
            <consortium name="The Broad Institute Genomics Platform"/>
            <consortium name="The Broad Institute Genome Sequencing Center for Infectious Disease"/>
            <person name="Wu L."/>
            <person name="Ma J."/>
        </authorList>
    </citation>
    <scope>NUCLEOTIDE SEQUENCE [LARGE SCALE GENOMIC DNA]</scope>
    <source>
        <strain evidence="4 5">JCM 14046</strain>
    </source>
</reference>
<dbReference type="InterPro" id="IPR050595">
    <property type="entry name" value="Bact_response_regulator"/>
</dbReference>
<evidence type="ECO:0000256" key="2">
    <source>
        <dbReference type="PROSITE-ProRule" id="PRU00169"/>
    </source>
</evidence>
<dbReference type="PANTHER" id="PTHR44591">
    <property type="entry name" value="STRESS RESPONSE REGULATOR PROTEIN 1"/>
    <property type="match status" value="1"/>
</dbReference>
<dbReference type="PROSITE" id="PS50110">
    <property type="entry name" value="RESPONSE_REGULATORY"/>
    <property type="match status" value="1"/>
</dbReference>
<name>A0ABN2P9X1_9ACTN</name>
<dbReference type="SMART" id="SM00448">
    <property type="entry name" value="REC"/>
    <property type="match status" value="1"/>
</dbReference>
<sequence>MTVFALVVDDDDDIRYLTGVSLEATAGWEVVTAASGAEALSEALARTPDVVLLDLMMPEMDGLATVERMRAEPTLVDVPVILFTAKASVGDDAPWEGADISGVLGKPYDPMQLAGNVRGLLGWGPER</sequence>
<evidence type="ECO:0000259" key="3">
    <source>
        <dbReference type="PROSITE" id="PS50110"/>
    </source>
</evidence>
<evidence type="ECO:0000313" key="5">
    <source>
        <dbReference type="Proteomes" id="UP001501612"/>
    </source>
</evidence>
<keyword evidence="1 2" id="KW-0597">Phosphoprotein</keyword>
<dbReference type="PANTHER" id="PTHR44591:SF22">
    <property type="entry name" value="CHEY SUBFAMILY"/>
    <property type="match status" value="1"/>
</dbReference>
<dbReference type="Pfam" id="PF00072">
    <property type="entry name" value="Response_reg"/>
    <property type="match status" value="1"/>
</dbReference>
<organism evidence="4 5">
    <name type="scientific">Nocardioides lentus</name>
    <dbReference type="NCBI Taxonomy" id="338077"/>
    <lineage>
        <taxon>Bacteria</taxon>
        <taxon>Bacillati</taxon>
        <taxon>Actinomycetota</taxon>
        <taxon>Actinomycetes</taxon>
        <taxon>Propionibacteriales</taxon>
        <taxon>Nocardioidaceae</taxon>
        <taxon>Nocardioides</taxon>
    </lineage>
</organism>
<dbReference type="InterPro" id="IPR011006">
    <property type="entry name" value="CheY-like_superfamily"/>
</dbReference>
<accession>A0ABN2P9X1</accession>
<dbReference type="RefSeq" id="WP_344006133.1">
    <property type="nucleotide sequence ID" value="NZ_BAAAMY010000004.1"/>
</dbReference>
<protein>
    <submittedName>
        <fullName evidence="4">Response regulator</fullName>
    </submittedName>
</protein>
<dbReference type="Proteomes" id="UP001501612">
    <property type="component" value="Unassembled WGS sequence"/>
</dbReference>
<gene>
    <name evidence="4" type="ORF">GCM10009737_17120</name>
</gene>
<proteinExistence type="predicted"/>
<evidence type="ECO:0000313" key="4">
    <source>
        <dbReference type="EMBL" id="GAA1916234.1"/>
    </source>
</evidence>
<dbReference type="SUPFAM" id="SSF52172">
    <property type="entry name" value="CheY-like"/>
    <property type="match status" value="1"/>
</dbReference>
<evidence type="ECO:0000256" key="1">
    <source>
        <dbReference type="ARBA" id="ARBA00022553"/>
    </source>
</evidence>
<keyword evidence="5" id="KW-1185">Reference proteome</keyword>